<dbReference type="Proteomes" id="UP000031971">
    <property type="component" value="Unassembled WGS sequence"/>
</dbReference>
<name>A0A0C2YBP1_PARME</name>
<evidence type="ECO:0000313" key="2">
    <source>
        <dbReference type="Proteomes" id="UP000031971"/>
    </source>
</evidence>
<proteinExistence type="predicted"/>
<keyword evidence="2" id="KW-1185">Reference proteome</keyword>
<dbReference type="AlphaFoldDB" id="A0A0C2YBP1"/>
<dbReference type="EMBL" id="JXSL01000030">
    <property type="protein sequence ID" value="KIL97129.1"/>
    <property type="molecule type" value="Genomic_DNA"/>
</dbReference>
<gene>
    <name evidence="1" type="ORF">CCC_00190</name>
</gene>
<organism evidence="1 2">
    <name type="scientific">Paramagnetospirillum magnetotacticum MS-1</name>
    <dbReference type="NCBI Taxonomy" id="272627"/>
    <lineage>
        <taxon>Bacteria</taxon>
        <taxon>Pseudomonadati</taxon>
        <taxon>Pseudomonadota</taxon>
        <taxon>Alphaproteobacteria</taxon>
        <taxon>Rhodospirillales</taxon>
        <taxon>Magnetospirillaceae</taxon>
        <taxon>Paramagnetospirillum</taxon>
    </lineage>
</organism>
<evidence type="ECO:0000313" key="1">
    <source>
        <dbReference type="EMBL" id="KIL97129.1"/>
    </source>
</evidence>
<comment type="caution">
    <text evidence="1">The sequence shown here is derived from an EMBL/GenBank/DDBJ whole genome shotgun (WGS) entry which is preliminary data.</text>
</comment>
<accession>A0A0C2YBP1</accession>
<reference evidence="1 2" key="1">
    <citation type="submission" date="2015-01" db="EMBL/GenBank/DDBJ databases">
        <title>Genome Sequence of Magnetospirillum magnetotacticum Strain MS-1.</title>
        <authorList>
            <person name="Marinov G.K."/>
            <person name="Smalley M.D."/>
            <person name="DeSalvo G."/>
        </authorList>
    </citation>
    <scope>NUCLEOTIDE SEQUENCE [LARGE SCALE GENOMIC DNA]</scope>
    <source>
        <strain evidence="1 2">MS-1</strain>
    </source>
</reference>
<protein>
    <submittedName>
        <fullName evidence="1">Uncharacterized protein</fullName>
    </submittedName>
</protein>
<sequence length="82" mass="8780">MRLCLERLAPPAKDKPVSVQLPSLAGAEDASKAMAVVVDAMASGEITPSEAAAVAGVIETYRRTIETNEIERRLVALEERES</sequence>